<dbReference type="AlphaFoldDB" id="A0A0K8PGB2"/>
<evidence type="ECO:0000313" key="1">
    <source>
        <dbReference type="EMBL" id="GAP46921.1"/>
    </source>
</evidence>
<dbReference type="EMBL" id="DF968221">
    <property type="protein sequence ID" value="GAP46921.1"/>
    <property type="molecule type" value="Genomic_DNA"/>
</dbReference>
<proteinExistence type="predicted"/>
<evidence type="ECO:0000313" key="2">
    <source>
        <dbReference type="Proteomes" id="UP000053859"/>
    </source>
</evidence>
<dbReference type="OrthoDB" id="4764618at2"/>
<dbReference type="Proteomes" id="UP000053859">
    <property type="component" value="Unassembled WGS sequence"/>
</dbReference>
<keyword evidence="2" id="KW-1185">Reference proteome</keyword>
<dbReference type="PATRIC" id="fig|146537.3.peg.1746"/>
<protein>
    <submittedName>
        <fullName evidence="1">Uncharacterized protein</fullName>
    </submittedName>
</protein>
<name>A0A0K8PGB2_STRAJ</name>
<accession>A0A0K8PGB2</accession>
<reference evidence="1" key="1">
    <citation type="journal article" date="2015" name="Genome Announc.">
        <title>Draft Genome Sequence of Thiostrepton-Producing Streptomyces azureus ATCC 14921.</title>
        <authorList>
            <person name="Sakihara K."/>
            <person name="Maeda J."/>
            <person name="Tashiro K."/>
            <person name="Fujino Y."/>
            <person name="Kuhara S."/>
            <person name="Ohshima T."/>
            <person name="Ogata S."/>
            <person name="Doi K."/>
        </authorList>
    </citation>
    <scope>NUCLEOTIDE SEQUENCE [LARGE SCALE GENOMIC DNA]</scope>
    <source>
        <strain evidence="1">ATCC14921</strain>
    </source>
</reference>
<gene>
    <name evidence="1" type="ORF">SAZU_1658</name>
</gene>
<organism evidence="1 2">
    <name type="scientific">Streptomyces azureus</name>
    <dbReference type="NCBI Taxonomy" id="146537"/>
    <lineage>
        <taxon>Bacteria</taxon>
        <taxon>Bacillati</taxon>
        <taxon>Actinomycetota</taxon>
        <taxon>Actinomycetes</taxon>
        <taxon>Kitasatosporales</taxon>
        <taxon>Streptomycetaceae</taxon>
        <taxon>Streptomyces</taxon>
    </lineage>
</organism>
<dbReference type="RefSeq" id="WP_059416237.1">
    <property type="nucleotide sequence ID" value="NZ_DF968221.1"/>
</dbReference>
<sequence length="80" mass="9012">MTLAETADLLSIAAAIDKRTLGESDVRAWQMVLDDIPFEAARIALREHYRETTKPAMPADIVRRAKPTNTYESYAEKGIF</sequence>